<gene>
    <name evidence="1" type="ORF">PL8927_600291</name>
</gene>
<dbReference type="EMBL" id="CZCU02000136">
    <property type="protein sequence ID" value="VXD18163.1"/>
    <property type="molecule type" value="Genomic_DNA"/>
</dbReference>
<evidence type="ECO:0000313" key="2">
    <source>
        <dbReference type="Proteomes" id="UP000184550"/>
    </source>
</evidence>
<protein>
    <submittedName>
        <fullName evidence="1">Uncharacterized protein</fullName>
    </submittedName>
</protein>
<comment type="caution">
    <text evidence="1">The sequence shown here is derived from an EMBL/GenBank/DDBJ whole genome shotgun (WGS) entry which is preliminary data.</text>
</comment>
<reference evidence="1" key="1">
    <citation type="submission" date="2019-10" db="EMBL/GenBank/DDBJ databases">
        <authorList>
            <consortium name="Genoscope - CEA"/>
            <person name="William W."/>
        </authorList>
    </citation>
    <scope>NUCLEOTIDE SEQUENCE [LARGE SCALE GENOMIC DNA]</scope>
    <source>
        <strain evidence="1">BBR_PRJEB10992</strain>
    </source>
</reference>
<accession>A0A7Z9BN93</accession>
<keyword evidence="2" id="KW-1185">Reference proteome</keyword>
<dbReference type="AlphaFoldDB" id="A0A7Z9BN93"/>
<sequence>MYIVPGVVVLNWQGLVAQWTRARGYGPRCRGFESLLARLFNLLI</sequence>
<proteinExistence type="predicted"/>
<organism evidence="1 2">
    <name type="scientific">Planktothrix serta PCC 8927</name>
    <dbReference type="NCBI Taxonomy" id="671068"/>
    <lineage>
        <taxon>Bacteria</taxon>
        <taxon>Bacillati</taxon>
        <taxon>Cyanobacteriota</taxon>
        <taxon>Cyanophyceae</taxon>
        <taxon>Oscillatoriophycideae</taxon>
        <taxon>Oscillatoriales</taxon>
        <taxon>Microcoleaceae</taxon>
        <taxon>Planktothrix</taxon>
    </lineage>
</organism>
<evidence type="ECO:0000313" key="1">
    <source>
        <dbReference type="EMBL" id="VXD18163.1"/>
    </source>
</evidence>
<dbReference type="Proteomes" id="UP000184550">
    <property type="component" value="Unassembled WGS sequence"/>
</dbReference>
<name>A0A7Z9BN93_9CYAN</name>